<evidence type="ECO:0000313" key="4">
    <source>
        <dbReference type="EMBL" id="QIG43914.1"/>
    </source>
</evidence>
<keyword evidence="1" id="KW-0547">Nucleotide-binding</keyword>
<dbReference type="RefSeq" id="WP_165234326.1">
    <property type="nucleotide sequence ID" value="NZ_CP049257.1"/>
</dbReference>
<dbReference type="GO" id="GO:0004016">
    <property type="term" value="F:adenylate cyclase activity"/>
    <property type="evidence" value="ECO:0007669"/>
    <property type="project" value="TreeGrafter"/>
</dbReference>
<dbReference type="GO" id="GO:0005737">
    <property type="term" value="C:cytoplasm"/>
    <property type="evidence" value="ECO:0007669"/>
    <property type="project" value="TreeGrafter"/>
</dbReference>
<dbReference type="Proteomes" id="UP000502996">
    <property type="component" value="Chromosome"/>
</dbReference>
<evidence type="ECO:0000256" key="2">
    <source>
        <dbReference type="ARBA" id="ARBA00022840"/>
    </source>
</evidence>
<keyword evidence="2 4" id="KW-0067">ATP-binding</keyword>
<dbReference type="InterPro" id="IPR027417">
    <property type="entry name" value="P-loop_NTPase"/>
</dbReference>
<proteinExistence type="predicted"/>
<gene>
    <name evidence="4" type="ORF">G5V58_15075</name>
</gene>
<accession>A0A6G6WFA6</accession>
<feature type="domain" description="Orc1-like AAA ATPase" evidence="3">
    <location>
        <begin position="6"/>
        <end position="81"/>
    </location>
</feature>
<dbReference type="GO" id="GO:0005524">
    <property type="term" value="F:ATP binding"/>
    <property type="evidence" value="ECO:0007669"/>
    <property type="project" value="UniProtKB-KW"/>
</dbReference>
<evidence type="ECO:0000259" key="3">
    <source>
        <dbReference type="Pfam" id="PF13191"/>
    </source>
</evidence>
<dbReference type="PANTHER" id="PTHR16305">
    <property type="entry name" value="TESTICULAR SOLUBLE ADENYLYL CYCLASE"/>
    <property type="match status" value="1"/>
</dbReference>
<dbReference type="AlphaFoldDB" id="A0A6G6WFA6"/>
<organism evidence="4 5">
    <name type="scientific">Nocardioides anomalus</name>
    <dbReference type="NCBI Taxonomy" id="2712223"/>
    <lineage>
        <taxon>Bacteria</taxon>
        <taxon>Bacillati</taxon>
        <taxon>Actinomycetota</taxon>
        <taxon>Actinomycetes</taxon>
        <taxon>Propionibacteriales</taxon>
        <taxon>Nocardioidaceae</taxon>
        <taxon>Nocardioides</taxon>
    </lineage>
</organism>
<dbReference type="Pfam" id="PF13191">
    <property type="entry name" value="AAA_16"/>
    <property type="match status" value="1"/>
</dbReference>
<sequence length="105" mass="11176">MTTEGVVGRDAELAVLDELFRDIRLHGRVVLLRGEAGIGKSELMRLGRESAARRGLRVLRATGVEGEMTLPFAGLHQLIQPMLGGLSTLPAPPAARADGGLRHDG</sequence>
<keyword evidence="5" id="KW-1185">Reference proteome</keyword>
<protein>
    <submittedName>
        <fullName evidence="4">ATP-binding protein</fullName>
    </submittedName>
</protein>
<dbReference type="KEGG" id="nano:G5V58_15075"/>
<name>A0A6G6WFA6_9ACTN</name>
<reference evidence="4 5" key="1">
    <citation type="submission" date="2020-02" db="EMBL/GenBank/DDBJ databases">
        <title>Full genome sequence of Nocardioides sp. R-3366.</title>
        <authorList>
            <person name="Im W.-T."/>
        </authorList>
    </citation>
    <scope>NUCLEOTIDE SEQUENCE [LARGE SCALE GENOMIC DNA]</scope>
    <source>
        <strain evidence="4 5">R-3366</strain>
    </source>
</reference>
<dbReference type="SUPFAM" id="SSF52540">
    <property type="entry name" value="P-loop containing nucleoside triphosphate hydrolases"/>
    <property type="match status" value="1"/>
</dbReference>
<dbReference type="InterPro" id="IPR041664">
    <property type="entry name" value="AAA_16"/>
</dbReference>
<evidence type="ECO:0000313" key="5">
    <source>
        <dbReference type="Proteomes" id="UP000502996"/>
    </source>
</evidence>
<dbReference type="EMBL" id="CP049257">
    <property type="protein sequence ID" value="QIG43914.1"/>
    <property type="molecule type" value="Genomic_DNA"/>
</dbReference>
<evidence type="ECO:0000256" key="1">
    <source>
        <dbReference type="ARBA" id="ARBA00022741"/>
    </source>
</evidence>
<dbReference type="PANTHER" id="PTHR16305:SF35">
    <property type="entry name" value="TRANSCRIPTIONAL ACTIVATOR DOMAIN"/>
    <property type="match status" value="1"/>
</dbReference>